<protein>
    <submittedName>
        <fullName evidence="2">Uncharacterized protein</fullName>
    </submittedName>
</protein>
<evidence type="ECO:0000313" key="4">
    <source>
        <dbReference type="Proteomes" id="UP000503330"/>
    </source>
</evidence>
<organism evidence="2 3">
    <name type="scientific">Clostridium innocuum</name>
    <dbReference type="NCBI Taxonomy" id="1522"/>
    <lineage>
        <taxon>Bacteria</taxon>
        <taxon>Bacillati</taxon>
        <taxon>Bacillota</taxon>
        <taxon>Clostridia</taxon>
        <taxon>Eubacteriales</taxon>
        <taxon>Clostridiaceae</taxon>
        <taxon>Clostridium</taxon>
    </lineage>
</organism>
<sequence length="63" mass="6968">MFEMKSSERWLFYFLHDSIAADGSASGSSAGLIYAGGKKRKTLLYDLASCQVIDSRSDIQESK</sequence>
<reference evidence="1 4" key="2">
    <citation type="submission" date="2020-02" db="EMBL/GenBank/DDBJ databases">
        <authorList>
            <person name="Kociolek L.K."/>
            <person name="Ozer E.A."/>
        </authorList>
    </citation>
    <scope>NUCLEOTIDE SEQUENCE [LARGE SCALE GENOMIC DNA]</scope>
    <source>
        <strain evidence="1 4">ATCC 14501</strain>
    </source>
</reference>
<dbReference type="Proteomes" id="UP000503330">
    <property type="component" value="Chromosome"/>
</dbReference>
<dbReference type="GeneID" id="61926423"/>
<dbReference type="RefSeq" id="WP_038274620.1">
    <property type="nucleotide sequence ID" value="NZ_BAAACC010000032.1"/>
</dbReference>
<gene>
    <name evidence="2" type="ORF">DXA38_21970</name>
    <name evidence="1" type="ORF">G4D54_12760</name>
</gene>
<reference evidence="2 3" key="1">
    <citation type="submission" date="2018-08" db="EMBL/GenBank/DDBJ databases">
        <title>A genome reference for cultivated species of the human gut microbiota.</title>
        <authorList>
            <person name="Zou Y."/>
            <person name="Xue W."/>
            <person name="Luo G."/>
        </authorList>
    </citation>
    <scope>NUCLEOTIDE SEQUENCE [LARGE SCALE GENOMIC DNA]</scope>
    <source>
        <strain evidence="2 3">OF01-2LB</strain>
    </source>
</reference>
<proteinExistence type="predicted"/>
<name>A0A3E2VE83_CLOIN</name>
<accession>A0A3E2VE83</accession>
<dbReference type="EMBL" id="QVEV01000075">
    <property type="protein sequence ID" value="RGC08662.1"/>
    <property type="molecule type" value="Genomic_DNA"/>
</dbReference>
<dbReference type="AlphaFoldDB" id="A0A3E2VE83"/>
<dbReference type="Proteomes" id="UP000260025">
    <property type="component" value="Unassembled WGS sequence"/>
</dbReference>
<evidence type="ECO:0000313" key="3">
    <source>
        <dbReference type="Proteomes" id="UP000260025"/>
    </source>
</evidence>
<dbReference type="EMBL" id="CP048838">
    <property type="protein sequence ID" value="QJA03257.1"/>
    <property type="molecule type" value="Genomic_DNA"/>
</dbReference>
<evidence type="ECO:0000313" key="2">
    <source>
        <dbReference type="EMBL" id="RGC08662.1"/>
    </source>
</evidence>
<evidence type="ECO:0000313" key="1">
    <source>
        <dbReference type="EMBL" id="QJA03257.1"/>
    </source>
</evidence>